<sequence>MNLLGKQAHELTMAHRRKDVNTSKERHFAEESKIIQQQKYLVPNEVQVKLALENIALDFDIADAMLRNVVLGGGSTLFIGLAQRLTKEIRDMGSQRDREAEEDPLPFLRDREADREMLGPRGIREIESFSEMELQIES</sequence>
<reference evidence="2 3" key="1">
    <citation type="journal article" date="2016" name="Sci. Rep.">
        <title>The genome sequence of the outbreeding globe artichoke constructed de novo incorporating a phase-aware low-pass sequencing strategy of F1 progeny.</title>
        <authorList>
            <person name="Scaglione D."/>
            <person name="Reyes-Chin-Wo S."/>
            <person name="Acquadro A."/>
            <person name="Froenicke L."/>
            <person name="Portis E."/>
            <person name="Beitel C."/>
            <person name="Tirone M."/>
            <person name="Mauro R."/>
            <person name="Lo Monaco A."/>
            <person name="Mauromicale G."/>
            <person name="Faccioli P."/>
            <person name="Cattivelli L."/>
            <person name="Rieseberg L."/>
            <person name="Michelmore R."/>
            <person name="Lanteri S."/>
        </authorList>
    </citation>
    <scope>NUCLEOTIDE SEQUENCE [LARGE SCALE GENOMIC DNA]</scope>
    <source>
        <strain evidence="2">2C</strain>
    </source>
</reference>
<dbReference type="InterPro" id="IPR004000">
    <property type="entry name" value="Actin"/>
</dbReference>
<accession>A0A103XK29</accession>
<proteinExistence type="predicted"/>
<protein>
    <submittedName>
        <fullName evidence="2">Actin-related protein</fullName>
    </submittedName>
</protein>
<dbReference type="InterPro" id="IPR043129">
    <property type="entry name" value="ATPase_NBD"/>
</dbReference>
<organism evidence="2 3">
    <name type="scientific">Cynara cardunculus var. scolymus</name>
    <name type="common">Globe artichoke</name>
    <name type="synonym">Cynara scolymus</name>
    <dbReference type="NCBI Taxonomy" id="59895"/>
    <lineage>
        <taxon>Eukaryota</taxon>
        <taxon>Viridiplantae</taxon>
        <taxon>Streptophyta</taxon>
        <taxon>Embryophyta</taxon>
        <taxon>Tracheophyta</taxon>
        <taxon>Spermatophyta</taxon>
        <taxon>Magnoliopsida</taxon>
        <taxon>eudicotyledons</taxon>
        <taxon>Gunneridae</taxon>
        <taxon>Pentapetalae</taxon>
        <taxon>asterids</taxon>
        <taxon>campanulids</taxon>
        <taxon>Asterales</taxon>
        <taxon>Asteraceae</taxon>
        <taxon>Carduoideae</taxon>
        <taxon>Cardueae</taxon>
        <taxon>Carduinae</taxon>
        <taxon>Cynara</taxon>
    </lineage>
</organism>
<gene>
    <name evidence="2" type="ORF">Ccrd_005914</name>
</gene>
<evidence type="ECO:0000256" key="1">
    <source>
        <dbReference type="SAM" id="MobiDB-lite"/>
    </source>
</evidence>
<dbReference type="Pfam" id="PF00022">
    <property type="entry name" value="Actin"/>
    <property type="match status" value="1"/>
</dbReference>
<evidence type="ECO:0000313" key="3">
    <source>
        <dbReference type="Proteomes" id="UP000243975"/>
    </source>
</evidence>
<feature type="region of interest" description="Disordered" evidence="1">
    <location>
        <begin position="91"/>
        <end position="112"/>
    </location>
</feature>
<evidence type="ECO:0000313" key="2">
    <source>
        <dbReference type="EMBL" id="KVH92054.1"/>
    </source>
</evidence>
<dbReference type="AlphaFoldDB" id="A0A103XK29"/>
<dbReference type="Proteomes" id="UP000243975">
    <property type="component" value="Unassembled WGS sequence"/>
</dbReference>
<keyword evidence="3" id="KW-1185">Reference proteome</keyword>
<dbReference type="EMBL" id="LEKV01004864">
    <property type="protein sequence ID" value="KVH92054.1"/>
    <property type="molecule type" value="Genomic_DNA"/>
</dbReference>
<dbReference type="SUPFAM" id="SSF53067">
    <property type="entry name" value="Actin-like ATPase domain"/>
    <property type="match status" value="1"/>
</dbReference>
<dbReference type="Gene3D" id="3.30.420.40">
    <property type="match status" value="1"/>
</dbReference>
<name>A0A103XK29_CYNCS</name>
<comment type="caution">
    <text evidence="2">The sequence shown here is derived from an EMBL/GenBank/DDBJ whole genome shotgun (WGS) entry which is preliminary data.</text>
</comment>
<dbReference type="Gramene" id="KVH92054">
    <property type="protein sequence ID" value="KVH92054"/>
    <property type="gene ID" value="Ccrd_005914"/>
</dbReference>